<reference evidence="2 3" key="1">
    <citation type="submission" date="2016-10" db="EMBL/GenBank/DDBJ databases">
        <authorList>
            <person name="de Groot N.N."/>
        </authorList>
    </citation>
    <scope>NUCLEOTIDE SEQUENCE [LARGE SCALE GENOMIC DNA]</scope>
    <source>
        <strain evidence="2 3">CGMCC 4.6533</strain>
    </source>
</reference>
<dbReference type="InterPro" id="IPR045540">
    <property type="entry name" value="YegS/DAGK_C"/>
</dbReference>
<dbReference type="Pfam" id="PF00781">
    <property type="entry name" value="DAGK_cat"/>
    <property type="match status" value="1"/>
</dbReference>
<dbReference type="PANTHER" id="PTHR30492:SF0">
    <property type="entry name" value="METHYLGLYOXAL SYNTHASE"/>
    <property type="match status" value="1"/>
</dbReference>
<keyword evidence="3" id="KW-1185">Reference proteome</keyword>
<proteinExistence type="predicted"/>
<dbReference type="GO" id="GO:0019242">
    <property type="term" value="P:methylglyoxal biosynthetic process"/>
    <property type="evidence" value="ECO:0007669"/>
    <property type="project" value="InterPro"/>
</dbReference>
<sequence>MTMSELRTKEEHTEAIRRDRRVAVVVNTRSRRGRRHYFEVIEQIHNLGFEPLAELSVYNPKRLRDLLDTALATGPDLLIVGGGDGTLSSAVHHVAHRDVALGVLPLGTTNNFARSLGLPLDLAGAIGVFADGKVADIDLGMADDQPFANLASFGVSVEVAGKVKPWLKRIVGRPAYPLTALTILPGHTPFRAYITVEGERHELLTHQLNIANGRFHGGWQVARDISIDNGMLVAYQLGSGKKLRLLGETLIRATTGRWRSLAGGPFVMGREMLLETDPPLAADVDGEVGLRTPIRLRVVPNGVRVMVPASFEDR</sequence>
<keyword evidence="2" id="KW-0808">Transferase</keyword>
<feature type="domain" description="DAGKc" evidence="1">
    <location>
        <begin position="17"/>
        <end position="146"/>
    </location>
</feature>
<dbReference type="Proteomes" id="UP000199202">
    <property type="component" value="Unassembled WGS sequence"/>
</dbReference>
<dbReference type="AlphaFoldDB" id="A0A1G8D109"/>
<dbReference type="GO" id="GO:0005829">
    <property type="term" value="C:cytosol"/>
    <property type="evidence" value="ECO:0007669"/>
    <property type="project" value="TreeGrafter"/>
</dbReference>
<evidence type="ECO:0000259" key="1">
    <source>
        <dbReference type="PROSITE" id="PS50146"/>
    </source>
</evidence>
<dbReference type="PROSITE" id="PS50146">
    <property type="entry name" value="DAGK"/>
    <property type="match status" value="1"/>
</dbReference>
<name>A0A1G8D109_9ACTN</name>
<dbReference type="EMBL" id="FNDJ01000002">
    <property type="protein sequence ID" value="SDH51163.1"/>
    <property type="molecule type" value="Genomic_DNA"/>
</dbReference>
<evidence type="ECO:0000313" key="3">
    <source>
        <dbReference type="Proteomes" id="UP000199202"/>
    </source>
</evidence>
<dbReference type="SMART" id="SM00046">
    <property type="entry name" value="DAGKc"/>
    <property type="match status" value="1"/>
</dbReference>
<dbReference type="SUPFAM" id="SSF111331">
    <property type="entry name" value="NAD kinase/diacylglycerol kinase-like"/>
    <property type="match status" value="1"/>
</dbReference>
<dbReference type="InterPro" id="IPR017438">
    <property type="entry name" value="ATP-NAD_kinase_N"/>
</dbReference>
<dbReference type="InterPro" id="IPR004363">
    <property type="entry name" value="Methylgl_synth"/>
</dbReference>
<evidence type="ECO:0000313" key="2">
    <source>
        <dbReference type="EMBL" id="SDH51163.1"/>
    </source>
</evidence>
<gene>
    <name evidence="2" type="ORF">SAMN05421869_102436</name>
</gene>
<protein>
    <submittedName>
        <fullName evidence="2">Lipid kinase, YegS/Rv2252/BmrU family</fullName>
    </submittedName>
</protein>
<dbReference type="InterPro" id="IPR001206">
    <property type="entry name" value="Diacylglycerol_kinase_cat_dom"/>
</dbReference>
<organism evidence="2 3">
    <name type="scientific">Nonomuraea jiangxiensis</name>
    <dbReference type="NCBI Taxonomy" id="633440"/>
    <lineage>
        <taxon>Bacteria</taxon>
        <taxon>Bacillati</taxon>
        <taxon>Actinomycetota</taxon>
        <taxon>Actinomycetes</taxon>
        <taxon>Streptosporangiales</taxon>
        <taxon>Streptosporangiaceae</taxon>
        <taxon>Nonomuraea</taxon>
    </lineage>
</organism>
<dbReference type="Gene3D" id="2.60.200.40">
    <property type="match status" value="1"/>
</dbReference>
<dbReference type="GO" id="GO:0008929">
    <property type="term" value="F:methylglyoxal synthase activity"/>
    <property type="evidence" value="ECO:0007669"/>
    <property type="project" value="InterPro"/>
</dbReference>
<dbReference type="PANTHER" id="PTHR30492">
    <property type="entry name" value="METHYLGLYOXAL SYNTHASE"/>
    <property type="match status" value="1"/>
</dbReference>
<dbReference type="Pfam" id="PF19279">
    <property type="entry name" value="YegS_C"/>
    <property type="match status" value="1"/>
</dbReference>
<dbReference type="STRING" id="633440.SAMN05421869_102436"/>
<dbReference type="GO" id="GO:0016301">
    <property type="term" value="F:kinase activity"/>
    <property type="evidence" value="ECO:0007669"/>
    <property type="project" value="UniProtKB-KW"/>
</dbReference>
<keyword evidence="2" id="KW-0418">Kinase</keyword>
<accession>A0A1G8D109</accession>
<dbReference type="InterPro" id="IPR016064">
    <property type="entry name" value="NAD/diacylglycerol_kinase_sf"/>
</dbReference>
<dbReference type="Gene3D" id="3.40.50.10330">
    <property type="entry name" value="Probable inorganic polyphosphate/atp-NAD kinase, domain 1"/>
    <property type="match status" value="1"/>
</dbReference>